<dbReference type="Proteomes" id="UP000526125">
    <property type="component" value="Unassembled WGS sequence"/>
</dbReference>
<sequence length="63" mass="7309">MTKQEKLEKQDIINRNLSIIDEFLFSDAQDDELRRKAIKDLIEENMQLIDLTFGSVPAMANVI</sequence>
<dbReference type="RefSeq" id="WP_175394566.1">
    <property type="nucleotide sequence ID" value="NZ_JABMCB010000154.1"/>
</dbReference>
<gene>
    <name evidence="1" type="ORF">HP552_05350</name>
</gene>
<organism evidence="1 2">
    <name type="scientific">Paenibacillus xylanilyticus</name>
    <dbReference type="NCBI Taxonomy" id="248903"/>
    <lineage>
        <taxon>Bacteria</taxon>
        <taxon>Bacillati</taxon>
        <taxon>Bacillota</taxon>
        <taxon>Bacilli</taxon>
        <taxon>Bacillales</taxon>
        <taxon>Paenibacillaceae</taxon>
        <taxon>Paenibacillus</taxon>
    </lineage>
</organism>
<dbReference type="AlphaFoldDB" id="A0A7Y6ETK9"/>
<protein>
    <submittedName>
        <fullName evidence="1">Uncharacterized protein</fullName>
    </submittedName>
</protein>
<evidence type="ECO:0000313" key="2">
    <source>
        <dbReference type="Proteomes" id="UP000526125"/>
    </source>
</evidence>
<dbReference type="EMBL" id="JABMCB010000154">
    <property type="protein sequence ID" value="NUU74666.1"/>
    <property type="molecule type" value="Genomic_DNA"/>
</dbReference>
<keyword evidence="2" id="KW-1185">Reference proteome</keyword>
<comment type="caution">
    <text evidence="1">The sequence shown here is derived from an EMBL/GenBank/DDBJ whole genome shotgun (WGS) entry which is preliminary data.</text>
</comment>
<proteinExistence type="predicted"/>
<accession>A0A7Y6ETK9</accession>
<evidence type="ECO:0000313" key="1">
    <source>
        <dbReference type="EMBL" id="NUU74666.1"/>
    </source>
</evidence>
<name>A0A7Y6ETK9_9BACL</name>
<reference evidence="1 2" key="1">
    <citation type="submission" date="2020-05" db="EMBL/GenBank/DDBJ databases">
        <title>Genome Sequencing of Type Strains.</title>
        <authorList>
            <person name="Lemaire J.F."/>
            <person name="Inderbitzin P."/>
            <person name="Gregorio O.A."/>
            <person name="Collins S.B."/>
            <person name="Wespe N."/>
            <person name="Knight-Connoni V."/>
        </authorList>
    </citation>
    <scope>NUCLEOTIDE SEQUENCE [LARGE SCALE GENOMIC DNA]</scope>
    <source>
        <strain evidence="1 2">LMG 21957</strain>
    </source>
</reference>